<feature type="region of interest" description="Disordered" evidence="2">
    <location>
        <begin position="1"/>
        <end position="58"/>
    </location>
</feature>
<evidence type="ECO:0000259" key="3">
    <source>
        <dbReference type="Pfam" id="PF05532"/>
    </source>
</evidence>
<dbReference type="Gene3D" id="1.10.1470.10">
    <property type="entry name" value="YjbJ"/>
    <property type="match status" value="1"/>
</dbReference>
<evidence type="ECO:0000256" key="1">
    <source>
        <dbReference type="ARBA" id="ARBA00009129"/>
    </source>
</evidence>
<reference evidence="4" key="1">
    <citation type="submission" date="2014-07" db="EMBL/GenBank/DDBJ databases">
        <authorList>
            <person name="Urmite Genomes Urmite Genomes"/>
        </authorList>
    </citation>
    <scope>NUCLEOTIDE SEQUENCE</scope>
    <source>
        <strain evidence="4">11W110_air</strain>
    </source>
</reference>
<dbReference type="SUPFAM" id="SSF69047">
    <property type="entry name" value="Hypothetical protein YjbJ"/>
    <property type="match status" value="1"/>
</dbReference>
<feature type="domain" description="CsbD-like" evidence="3">
    <location>
        <begin position="5"/>
        <end position="56"/>
    </location>
</feature>
<dbReference type="EMBL" id="LN483070">
    <property type="protein sequence ID" value="CEA07098.1"/>
    <property type="molecule type" value="Genomic_DNA"/>
</dbReference>
<evidence type="ECO:0000313" key="4">
    <source>
        <dbReference type="EMBL" id="CEA07098.1"/>
    </source>
</evidence>
<comment type="similarity">
    <text evidence="1">Belongs to the UPF0337 (CsbD) family.</text>
</comment>
<protein>
    <submittedName>
        <fullName evidence="4">CsbD-like protein</fullName>
    </submittedName>
</protein>
<dbReference type="InterPro" id="IPR008462">
    <property type="entry name" value="CsbD"/>
</dbReference>
<dbReference type="PATRIC" id="fig|1461584.3.peg.400"/>
<name>A0A078MID4_9MICC</name>
<accession>A0A078MID4</accession>
<gene>
    <name evidence="4" type="ORF">BN1051_00411</name>
</gene>
<dbReference type="InterPro" id="IPR036629">
    <property type="entry name" value="YjbJ_sf"/>
</dbReference>
<dbReference type="AlphaFoldDB" id="A0A078MID4"/>
<feature type="compositionally biased region" description="Basic and acidic residues" evidence="2">
    <location>
        <begin position="1"/>
        <end position="22"/>
    </location>
</feature>
<feature type="compositionally biased region" description="Basic and acidic residues" evidence="2">
    <location>
        <begin position="33"/>
        <end position="58"/>
    </location>
</feature>
<dbReference type="Pfam" id="PF05532">
    <property type="entry name" value="CsbD"/>
    <property type="match status" value="1"/>
</dbReference>
<evidence type="ECO:0000256" key="2">
    <source>
        <dbReference type="SAM" id="MobiDB-lite"/>
    </source>
</evidence>
<organism evidence="4">
    <name type="scientific">Arthrobacter saudimassiliensis</name>
    <dbReference type="NCBI Taxonomy" id="1461584"/>
    <lineage>
        <taxon>Bacteria</taxon>
        <taxon>Bacillati</taxon>
        <taxon>Actinomycetota</taxon>
        <taxon>Actinomycetes</taxon>
        <taxon>Micrococcales</taxon>
        <taxon>Micrococcaceae</taxon>
        <taxon>Arthrobacter</taxon>
    </lineage>
</organism>
<sequence length="58" mass="6065">MGADDKMQNKAEDLGGKVKEGLGKATGNEQMEAEGHGDQAKSSLKDAGENIKDAFKGK</sequence>
<proteinExistence type="inferred from homology"/>